<sequence length="89" mass="9783">MQKTIELCSQKSFSPVSFPAPYDLNSRSRGVVSLVPGHSQTGPSMQRSTCLVFSHPPTCTPYIFRHLPVLVQLNGAGPVRTVTYSPQEH</sequence>
<proteinExistence type="predicted"/>
<dbReference type="OrthoDB" id="9985779at2759"/>
<keyword evidence="2" id="KW-1185">Reference proteome</keyword>
<evidence type="ECO:0000313" key="1">
    <source>
        <dbReference type="EMBL" id="KER31021.1"/>
    </source>
</evidence>
<dbReference type="AlphaFoldDB" id="A0A074ZV50"/>
<dbReference type="KEGG" id="ovi:T265_02696"/>
<dbReference type="EMBL" id="KL596652">
    <property type="protein sequence ID" value="KER31021.1"/>
    <property type="molecule type" value="Genomic_DNA"/>
</dbReference>
<organism evidence="1 2">
    <name type="scientific">Opisthorchis viverrini</name>
    <name type="common">Southeast Asian liver fluke</name>
    <dbReference type="NCBI Taxonomy" id="6198"/>
    <lineage>
        <taxon>Eukaryota</taxon>
        <taxon>Metazoa</taxon>
        <taxon>Spiralia</taxon>
        <taxon>Lophotrochozoa</taxon>
        <taxon>Platyhelminthes</taxon>
        <taxon>Trematoda</taxon>
        <taxon>Digenea</taxon>
        <taxon>Opisthorchiida</taxon>
        <taxon>Opisthorchiata</taxon>
        <taxon>Opisthorchiidae</taxon>
        <taxon>Opisthorchis</taxon>
    </lineage>
</organism>
<dbReference type="Proteomes" id="UP000054324">
    <property type="component" value="Unassembled WGS sequence"/>
</dbReference>
<evidence type="ECO:0000313" key="2">
    <source>
        <dbReference type="Proteomes" id="UP000054324"/>
    </source>
</evidence>
<accession>A0A074ZV50</accession>
<dbReference type="CTD" id="20316884"/>
<protein>
    <submittedName>
        <fullName evidence="1">Uncharacterized protein</fullName>
    </submittedName>
</protein>
<gene>
    <name evidence="1" type="ORF">T265_02696</name>
</gene>
<dbReference type="RefSeq" id="XP_009165262.1">
    <property type="nucleotide sequence ID" value="XM_009166998.1"/>
</dbReference>
<name>A0A074ZV50_OPIVI</name>
<reference evidence="1 2" key="1">
    <citation type="submission" date="2013-11" db="EMBL/GenBank/DDBJ databases">
        <title>Opisthorchis viverrini - life in the bile duct.</title>
        <authorList>
            <person name="Young N.D."/>
            <person name="Nagarajan N."/>
            <person name="Lin S.J."/>
            <person name="Korhonen P.K."/>
            <person name="Jex A.R."/>
            <person name="Hall R.S."/>
            <person name="Safavi-Hemami H."/>
            <person name="Kaewkong W."/>
            <person name="Bertrand D."/>
            <person name="Gao S."/>
            <person name="Seet Q."/>
            <person name="Wongkham S."/>
            <person name="Teh B.T."/>
            <person name="Wongkham C."/>
            <person name="Intapan P.M."/>
            <person name="Maleewong W."/>
            <person name="Yang X."/>
            <person name="Hu M."/>
            <person name="Wang Z."/>
            <person name="Hofmann A."/>
            <person name="Sternberg P.W."/>
            <person name="Tan P."/>
            <person name="Wang J."/>
            <person name="Gasser R.B."/>
        </authorList>
    </citation>
    <scope>NUCLEOTIDE SEQUENCE [LARGE SCALE GENOMIC DNA]</scope>
</reference>
<dbReference type="GeneID" id="20316884"/>